<dbReference type="AlphaFoldDB" id="A0A0F9M9H0"/>
<comment type="caution">
    <text evidence="1">The sequence shown here is derived from an EMBL/GenBank/DDBJ whole genome shotgun (WGS) entry which is preliminary data.</text>
</comment>
<gene>
    <name evidence="1" type="ORF">LCGC14_1182400</name>
</gene>
<accession>A0A0F9M9H0</accession>
<dbReference type="EMBL" id="LAZR01005934">
    <property type="protein sequence ID" value="KKM96021.1"/>
    <property type="molecule type" value="Genomic_DNA"/>
</dbReference>
<evidence type="ECO:0000313" key="1">
    <source>
        <dbReference type="EMBL" id="KKM96021.1"/>
    </source>
</evidence>
<reference evidence="1" key="1">
    <citation type="journal article" date="2015" name="Nature">
        <title>Complex archaea that bridge the gap between prokaryotes and eukaryotes.</title>
        <authorList>
            <person name="Spang A."/>
            <person name="Saw J.H."/>
            <person name="Jorgensen S.L."/>
            <person name="Zaremba-Niedzwiedzka K."/>
            <person name="Martijn J."/>
            <person name="Lind A.E."/>
            <person name="van Eijk R."/>
            <person name="Schleper C."/>
            <person name="Guy L."/>
            <person name="Ettema T.J."/>
        </authorList>
    </citation>
    <scope>NUCLEOTIDE SEQUENCE</scope>
</reference>
<organism evidence="1">
    <name type="scientific">marine sediment metagenome</name>
    <dbReference type="NCBI Taxonomy" id="412755"/>
    <lineage>
        <taxon>unclassified sequences</taxon>
        <taxon>metagenomes</taxon>
        <taxon>ecological metagenomes</taxon>
    </lineage>
</organism>
<sequence length="61" mass="7313">MDVRSRKMRLRNHGLWQIGLYETLCFMMVNSHTYIFDIGKKHAQVVSKNLLIKRYIIESKT</sequence>
<name>A0A0F9M9H0_9ZZZZ</name>
<protein>
    <submittedName>
        <fullName evidence="1">Uncharacterized protein</fullName>
    </submittedName>
</protein>
<proteinExistence type="predicted"/>